<protein>
    <recommendedName>
        <fullName evidence="4">Lmo0937 family membrane protein</fullName>
    </recommendedName>
</protein>
<reference evidence="2 3" key="1">
    <citation type="submission" date="2015-01" db="EMBL/GenBank/DDBJ databases">
        <title>Genome sequencing of Jeotgalibacillus soli.</title>
        <authorList>
            <person name="Goh K.M."/>
            <person name="Chan K.-G."/>
            <person name="Yaakop A.S."/>
            <person name="Ee R."/>
            <person name="Gan H.M."/>
            <person name="Chan C.S."/>
        </authorList>
    </citation>
    <scope>NUCLEOTIDE SEQUENCE [LARGE SCALE GENOMIC DNA]</scope>
    <source>
        <strain evidence="2 3">P9</strain>
    </source>
</reference>
<evidence type="ECO:0008006" key="4">
    <source>
        <dbReference type="Google" id="ProtNLM"/>
    </source>
</evidence>
<name>A0A0C2R521_9BACL</name>
<keyword evidence="1" id="KW-0812">Transmembrane</keyword>
<evidence type="ECO:0000256" key="1">
    <source>
        <dbReference type="SAM" id="Phobius"/>
    </source>
</evidence>
<accession>A0A0C2R521</accession>
<proteinExistence type="predicted"/>
<keyword evidence="3" id="KW-1185">Reference proteome</keyword>
<feature type="transmembrane region" description="Helical" evidence="1">
    <location>
        <begin position="5"/>
        <end position="21"/>
    </location>
</feature>
<organism evidence="2 3">
    <name type="scientific">Jeotgalibacillus soli</name>
    <dbReference type="NCBI Taxonomy" id="889306"/>
    <lineage>
        <taxon>Bacteria</taxon>
        <taxon>Bacillati</taxon>
        <taxon>Bacillota</taxon>
        <taxon>Bacilli</taxon>
        <taxon>Bacillales</taxon>
        <taxon>Caryophanaceae</taxon>
        <taxon>Jeotgalibacillus</taxon>
    </lineage>
</organism>
<dbReference type="EMBL" id="JXRP01000018">
    <property type="protein sequence ID" value="KIL45355.1"/>
    <property type="molecule type" value="Genomic_DNA"/>
</dbReference>
<keyword evidence="1" id="KW-1133">Transmembrane helix</keyword>
<feature type="transmembrane region" description="Helical" evidence="1">
    <location>
        <begin position="27"/>
        <end position="44"/>
    </location>
</feature>
<comment type="caution">
    <text evidence="2">The sequence shown here is derived from an EMBL/GenBank/DDBJ whole genome shotgun (WGS) entry which is preliminary data.</text>
</comment>
<dbReference type="AlphaFoldDB" id="A0A0C2R521"/>
<keyword evidence="1" id="KW-0472">Membrane</keyword>
<evidence type="ECO:0000313" key="3">
    <source>
        <dbReference type="Proteomes" id="UP000031938"/>
    </source>
</evidence>
<dbReference type="Pfam" id="PF18919">
    <property type="entry name" value="DUF5670"/>
    <property type="match status" value="1"/>
</dbReference>
<dbReference type="NCBIfam" id="NF033488">
    <property type="entry name" value="lmo0937_fam_TM"/>
    <property type="match status" value="1"/>
</dbReference>
<evidence type="ECO:0000313" key="2">
    <source>
        <dbReference type="EMBL" id="KIL45355.1"/>
    </source>
</evidence>
<dbReference type="InterPro" id="IPR043727">
    <property type="entry name" value="Lmo0937-like"/>
</dbReference>
<dbReference type="STRING" id="889306.KP78_28990"/>
<gene>
    <name evidence="2" type="ORF">KP78_28990</name>
</gene>
<dbReference type="PATRIC" id="fig|889306.3.peg.2912"/>
<sequence>MNMLWWIIVILLVLWLAGFIFEIAGGLIHLVLIVAGIILIFQLISGRRKA</sequence>
<dbReference type="RefSeq" id="WP_327063179.1">
    <property type="nucleotide sequence ID" value="NZ_JXRP01000018.1"/>
</dbReference>
<dbReference type="Proteomes" id="UP000031938">
    <property type="component" value="Unassembled WGS sequence"/>
</dbReference>